<accession>A0ABT1A626</accession>
<keyword evidence="3" id="KW-1185">Reference proteome</keyword>
<feature type="domain" description="STAS" evidence="1">
    <location>
        <begin position="189"/>
        <end position="271"/>
    </location>
</feature>
<sequence>MSLVGHTCAVPVSDEQLWEVTAQWLAGGLAADERVVYFEDETAGAVLGRMADDGVPVRRALDEGRMVIVPTAQTRAAAARPVARYEEMFLDQIDRASAQGFTGLRMSGECGSELLRAGGVDRVVEYEQVVDRVLRSHPSARLLCRYDLPRFDEDAVSQMRELHETELIGEAVYDDNLLRITRSDPSTARLAGEVDHSNRPQIRKLLETVLDQALRSHWASSDITLDLSSLRFLDVAGAVSLVHAAEEFPSTHRLVLTGVRPRVVRVLDRCGAPFAAQLVVVPRTGQHRREGGRHHSPS</sequence>
<dbReference type="RefSeq" id="WP_252442376.1">
    <property type="nucleotide sequence ID" value="NZ_JAGSOV010000054.1"/>
</dbReference>
<evidence type="ECO:0000313" key="2">
    <source>
        <dbReference type="EMBL" id="MCO1658430.1"/>
    </source>
</evidence>
<evidence type="ECO:0000259" key="1">
    <source>
        <dbReference type="PROSITE" id="PS50801"/>
    </source>
</evidence>
<dbReference type="Gene3D" id="3.30.750.24">
    <property type="entry name" value="STAS domain"/>
    <property type="match status" value="1"/>
</dbReference>
<comment type="caution">
    <text evidence="2">The sequence shown here is derived from an EMBL/GenBank/DDBJ whole genome shotgun (WGS) entry which is preliminary data.</text>
</comment>
<dbReference type="Pfam" id="PF13466">
    <property type="entry name" value="STAS_2"/>
    <property type="match status" value="1"/>
</dbReference>
<dbReference type="Proteomes" id="UP001165283">
    <property type="component" value="Unassembled WGS sequence"/>
</dbReference>
<dbReference type="SUPFAM" id="SSF52091">
    <property type="entry name" value="SpoIIaa-like"/>
    <property type="match status" value="1"/>
</dbReference>
<gene>
    <name evidence="2" type="ORF">KDL28_25520</name>
</gene>
<dbReference type="InterPro" id="IPR002645">
    <property type="entry name" value="STAS_dom"/>
</dbReference>
<dbReference type="CDD" id="cd07043">
    <property type="entry name" value="STAS_anti-anti-sigma_factors"/>
    <property type="match status" value="1"/>
</dbReference>
<organism evidence="2 3">
    <name type="scientific">Pseudonocardia humida</name>
    <dbReference type="NCBI Taxonomy" id="2800819"/>
    <lineage>
        <taxon>Bacteria</taxon>
        <taxon>Bacillati</taxon>
        <taxon>Actinomycetota</taxon>
        <taxon>Actinomycetes</taxon>
        <taxon>Pseudonocardiales</taxon>
        <taxon>Pseudonocardiaceae</taxon>
        <taxon>Pseudonocardia</taxon>
    </lineage>
</organism>
<evidence type="ECO:0000313" key="3">
    <source>
        <dbReference type="Proteomes" id="UP001165283"/>
    </source>
</evidence>
<name>A0ABT1A626_9PSEU</name>
<dbReference type="InterPro" id="IPR036513">
    <property type="entry name" value="STAS_dom_sf"/>
</dbReference>
<dbReference type="InterPro" id="IPR058548">
    <property type="entry name" value="MlaB-like_STAS"/>
</dbReference>
<dbReference type="Pfam" id="PF14417">
    <property type="entry name" value="MEDS"/>
    <property type="match status" value="1"/>
</dbReference>
<proteinExistence type="predicted"/>
<dbReference type="PROSITE" id="PS50801">
    <property type="entry name" value="STAS"/>
    <property type="match status" value="1"/>
</dbReference>
<dbReference type="InterPro" id="IPR025847">
    <property type="entry name" value="MEDS_domain"/>
</dbReference>
<dbReference type="EMBL" id="JAGSOV010000054">
    <property type="protein sequence ID" value="MCO1658430.1"/>
    <property type="molecule type" value="Genomic_DNA"/>
</dbReference>
<reference evidence="2" key="1">
    <citation type="submission" date="2021-04" db="EMBL/GenBank/DDBJ databases">
        <title>Pseudonocardia sp. nov., isolated from sandy soil of mangrove forest.</title>
        <authorList>
            <person name="Zan Z."/>
            <person name="Huang R."/>
            <person name="Liu W."/>
        </authorList>
    </citation>
    <scope>NUCLEOTIDE SEQUENCE</scope>
    <source>
        <strain evidence="2">S2-4</strain>
    </source>
</reference>
<protein>
    <submittedName>
        <fullName evidence="2">MEDS domain-containing protein</fullName>
    </submittedName>
</protein>